<dbReference type="InterPro" id="IPR058240">
    <property type="entry name" value="rSAM_sf"/>
</dbReference>
<dbReference type="InterPro" id="IPR013785">
    <property type="entry name" value="Aldolase_TIM"/>
</dbReference>
<dbReference type="PROSITE" id="PS51918">
    <property type="entry name" value="RADICAL_SAM"/>
    <property type="match status" value="1"/>
</dbReference>
<dbReference type="OrthoDB" id="9787830at2"/>
<evidence type="ECO:0000256" key="1">
    <source>
        <dbReference type="ARBA" id="ARBA00022485"/>
    </source>
</evidence>
<evidence type="ECO:0000313" key="8">
    <source>
        <dbReference type="EMBL" id="BBB89903.1"/>
    </source>
</evidence>
<evidence type="ECO:0000259" key="7">
    <source>
        <dbReference type="PROSITE" id="PS51918"/>
    </source>
</evidence>
<dbReference type="InterPro" id="IPR007197">
    <property type="entry name" value="rSAM"/>
</dbReference>
<dbReference type="Pfam" id="PF04055">
    <property type="entry name" value="Radical_SAM"/>
    <property type="match status" value="1"/>
</dbReference>
<dbReference type="Proteomes" id="UP000276437">
    <property type="component" value="Chromosome"/>
</dbReference>
<comment type="cofactor">
    <cofactor evidence="6">
        <name>[4Fe-4S] cluster</name>
        <dbReference type="ChEBI" id="CHEBI:49883"/>
    </cofactor>
    <text evidence="6">Binds 1 [4Fe-4S] cluster. The cluster is coordinated with 3 cysteines and an exchangeable S-adenosyl-L-methionine.</text>
</comment>
<keyword evidence="2 6" id="KW-0949">S-adenosyl-L-methionine</keyword>
<dbReference type="GO" id="GO:0051539">
    <property type="term" value="F:4 iron, 4 sulfur cluster binding"/>
    <property type="evidence" value="ECO:0007669"/>
    <property type="project" value="UniProtKB-KW"/>
</dbReference>
<dbReference type="InterPro" id="IPR034457">
    <property type="entry name" value="Organic_radical-activating"/>
</dbReference>
<evidence type="ECO:0000256" key="4">
    <source>
        <dbReference type="ARBA" id="ARBA00023004"/>
    </source>
</evidence>
<keyword evidence="4 6" id="KW-0408">Iron</keyword>
<dbReference type="EMBL" id="AP018449">
    <property type="protein sequence ID" value="BBB89903.1"/>
    <property type="molecule type" value="Genomic_DNA"/>
</dbReference>
<dbReference type="PANTHER" id="PTHR30352">
    <property type="entry name" value="PYRUVATE FORMATE-LYASE-ACTIVATING ENZYME"/>
    <property type="match status" value="1"/>
</dbReference>
<keyword evidence="1" id="KW-0004">4Fe-4S</keyword>
<dbReference type="GO" id="GO:0046872">
    <property type="term" value="F:metal ion binding"/>
    <property type="evidence" value="ECO:0007669"/>
    <property type="project" value="UniProtKB-KW"/>
</dbReference>
<dbReference type="AlphaFoldDB" id="A0A348AFQ5"/>
<evidence type="ECO:0000256" key="2">
    <source>
        <dbReference type="ARBA" id="ARBA00022691"/>
    </source>
</evidence>
<dbReference type="InterPro" id="IPR027596">
    <property type="entry name" value="AmmeMemoSam_rS"/>
</dbReference>
<feature type="binding site" evidence="6">
    <location>
        <position position="75"/>
    </location>
    <ligand>
        <name>[4Fe-4S] cluster</name>
        <dbReference type="ChEBI" id="CHEBI:49883"/>
        <note>4Fe-4S-S-AdoMet</note>
    </ligand>
</feature>
<dbReference type="GO" id="GO:0003824">
    <property type="term" value="F:catalytic activity"/>
    <property type="evidence" value="ECO:0007669"/>
    <property type="project" value="InterPro"/>
</dbReference>
<dbReference type="KEGG" id="mana:MAMMFC1_00543"/>
<dbReference type="SFLD" id="SFLDS00029">
    <property type="entry name" value="Radical_SAM"/>
    <property type="match status" value="1"/>
</dbReference>
<dbReference type="PANTHER" id="PTHR30352:SF5">
    <property type="entry name" value="PYRUVATE FORMATE-LYASE 1-ACTIVATING ENZYME"/>
    <property type="match status" value="1"/>
</dbReference>
<feature type="binding site" evidence="6">
    <location>
        <position position="68"/>
    </location>
    <ligand>
        <name>[4Fe-4S] cluster</name>
        <dbReference type="ChEBI" id="CHEBI:49883"/>
        <note>4Fe-4S-S-AdoMet</note>
    </ligand>
</feature>
<sequence length="335" mass="38045">MRCNYCEWRCELNGENYGICHMYWEEGGVIKERFPNRWCAYSMSSIESIPFYHVYPGSRCMTIGTAGCNMDCRYCANAYVAKENPAKLQAQMYEFTPGQLVRMAEKLGCHNIVFNVNEPTVSLPSLQEMALAAKTAGITMGCLTNAYMTEAATEIFASVFSFINISLKGLAPDFCRSYLGIPDSRPILRNIARLAATNHVEVTTPVIQSVNDHELDEIASFLAGVDREIPWHVFRLLPEHKMKGTTYPNVGDINTILERNRKILPYIYFHNFIGSDWVNTLCPRCGREVVERISLGCGGDRLNHCHCRENMCPECGYEIRMYGSRVYWNSREGAL</sequence>
<keyword evidence="5 6" id="KW-0411">Iron-sulfur</keyword>
<dbReference type="Gene3D" id="3.20.20.70">
    <property type="entry name" value="Aldolase class I"/>
    <property type="match status" value="1"/>
</dbReference>
<name>A0A348AFQ5_9FIRM</name>
<keyword evidence="3 6" id="KW-0479">Metal-binding</keyword>
<dbReference type="SUPFAM" id="SSF102114">
    <property type="entry name" value="Radical SAM enzymes"/>
    <property type="match status" value="1"/>
</dbReference>
<accession>A0A348AFQ5</accession>
<dbReference type="SFLD" id="SFLDG01101">
    <property type="entry name" value="Uncharacterised_Radical_SAM_Su"/>
    <property type="match status" value="1"/>
</dbReference>
<dbReference type="PIRSF" id="PIRSF004869">
    <property type="entry name" value="PflX_prd"/>
    <property type="match status" value="1"/>
</dbReference>
<dbReference type="RefSeq" id="WP_126306259.1">
    <property type="nucleotide sequence ID" value="NZ_AP018449.1"/>
</dbReference>
<evidence type="ECO:0000256" key="3">
    <source>
        <dbReference type="ARBA" id="ARBA00022723"/>
    </source>
</evidence>
<feature type="binding site" evidence="6">
    <location>
        <position position="72"/>
    </location>
    <ligand>
        <name>[4Fe-4S] cluster</name>
        <dbReference type="ChEBI" id="CHEBI:49883"/>
        <note>4Fe-4S-S-AdoMet</note>
    </ligand>
</feature>
<feature type="domain" description="Radical SAM core" evidence="7">
    <location>
        <begin position="53"/>
        <end position="276"/>
    </location>
</feature>
<dbReference type="SFLD" id="SFLDG01067">
    <property type="entry name" value="SPASM/twitch_domain_containing"/>
    <property type="match status" value="1"/>
</dbReference>
<evidence type="ECO:0000313" key="9">
    <source>
        <dbReference type="Proteomes" id="UP000276437"/>
    </source>
</evidence>
<evidence type="ECO:0000256" key="5">
    <source>
        <dbReference type="ARBA" id="ARBA00023014"/>
    </source>
</evidence>
<gene>
    <name evidence="8" type="ORF">MAMMFC1_00543</name>
</gene>
<keyword evidence="9" id="KW-1185">Reference proteome</keyword>
<dbReference type="InterPro" id="IPR016431">
    <property type="entry name" value="Pyrv-formate_lyase-activ_prd"/>
</dbReference>
<reference evidence="8 9" key="1">
    <citation type="journal article" date="2018" name="Int. J. Syst. Evol. Microbiol.">
        <title>Methylomusa anaerophila gen. nov., sp. nov., an anaerobic methanol-utilizing bacterium isolated from a microbial fuel cell.</title>
        <authorList>
            <person name="Amano N."/>
            <person name="Yamamuro A."/>
            <person name="Miyahara M."/>
            <person name="Kouzuma A."/>
            <person name="Abe T."/>
            <person name="Watanabe K."/>
        </authorList>
    </citation>
    <scope>NUCLEOTIDE SEQUENCE [LARGE SCALE GENOMIC DNA]</scope>
    <source>
        <strain evidence="8 9">MMFC1</strain>
    </source>
</reference>
<protein>
    <submittedName>
        <fullName evidence="8">Molybdenum cofactor biosynthesis protein A</fullName>
    </submittedName>
</protein>
<organism evidence="8 9">
    <name type="scientific">Methylomusa anaerophila</name>
    <dbReference type="NCBI Taxonomy" id="1930071"/>
    <lineage>
        <taxon>Bacteria</taxon>
        <taxon>Bacillati</taxon>
        <taxon>Bacillota</taxon>
        <taxon>Negativicutes</taxon>
        <taxon>Selenomonadales</taxon>
        <taxon>Sporomusaceae</taxon>
        <taxon>Methylomusa</taxon>
    </lineage>
</organism>
<proteinExistence type="predicted"/>
<evidence type="ECO:0000256" key="6">
    <source>
        <dbReference type="PIRSR" id="PIRSR004869-50"/>
    </source>
</evidence>